<name>A0A450WXF6_9GAMM</name>
<protein>
    <submittedName>
        <fullName evidence="2">Mu-like prophage protein gp29</fullName>
    </submittedName>
</protein>
<proteinExistence type="predicted"/>
<feature type="region of interest" description="Disordered" evidence="1">
    <location>
        <begin position="398"/>
        <end position="417"/>
    </location>
</feature>
<evidence type="ECO:0000313" key="2">
    <source>
        <dbReference type="EMBL" id="VFK21742.1"/>
    </source>
</evidence>
<gene>
    <name evidence="2" type="ORF">BECKLFY1418C_GA0070996_11023</name>
</gene>
<accession>A0A450WXF6</accession>
<sequence length="509" mass="57244">MKKTGIYISPTEFASFGELRENRRAIRSLTSQIATRERRPDFYSLSGMLPNPDPILKSQGKDISVYRELRTEPQVGGNIRRRKGAVKALEWGIEKEKAKQRAVSVTEGLFADLDFDRIVSEILDATLFGYQPMEIIWDKVGRYLLPVDVLGKPPEWFHFDEENRLRLRTKDDPTDGELLPARKFLLPRQEPSYDNPYGFPDLSMVFWPTTFKKGGLTFWVQFSEKYGIPWTIGKLPRNATQEEIDELLNQLAEMIQDAVGVIPNDSEVQIVEAAGKGASADVFERLLMFCRSEVNIALLGQNQSTEASANKASAQAGIEVTKDIRDADTGIVVTTCNQLIHWTHEINFGDGCPPLFRMWEQEEVDEIQARRDKLLSDSGAVFTPAYFARAYGLKEGDLEKHAPEENDSKRKGDAWKGKEAAFAEGKEDGFPDQEKLDAALKELTDGMLQAQSSTIAKSVIDMIMNADDYPNAMEKLAKTYPNMETTALESTLDRVMSVAQLWGYASGND</sequence>
<dbReference type="Pfam" id="PF06074">
    <property type="entry name" value="Portal_Mu"/>
    <property type="match status" value="1"/>
</dbReference>
<reference evidence="2" key="1">
    <citation type="submission" date="2019-02" db="EMBL/GenBank/DDBJ databases">
        <authorList>
            <person name="Gruber-Vodicka R. H."/>
            <person name="Seah K. B. B."/>
        </authorList>
    </citation>
    <scope>NUCLEOTIDE SEQUENCE</scope>
    <source>
        <strain evidence="2">BECK_BY7</strain>
    </source>
</reference>
<dbReference type="AlphaFoldDB" id="A0A450WXF6"/>
<dbReference type="EMBL" id="CAADFN010000102">
    <property type="protein sequence ID" value="VFK21742.1"/>
    <property type="molecule type" value="Genomic_DNA"/>
</dbReference>
<dbReference type="InterPro" id="IPR009279">
    <property type="entry name" value="Portal_Mu"/>
</dbReference>
<evidence type="ECO:0000256" key="1">
    <source>
        <dbReference type="SAM" id="MobiDB-lite"/>
    </source>
</evidence>
<organism evidence="2">
    <name type="scientific">Candidatus Kentrum sp. LFY</name>
    <dbReference type="NCBI Taxonomy" id="2126342"/>
    <lineage>
        <taxon>Bacteria</taxon>
        <taxon>Pseudomonadati</taxon>
        <taxon>Pseudomonadota</taxon>
        <taxon>Gammaproteobacteria</taxon>
        <taxon>Candidatus Kentrum</taxon>
    </lineage>
</organism>